<dbReference type="Proteomes" id="UP000285060">
    <property type="component" value="Unassembled WGS sequence"/>
</dbReference>
<reference evidence="1 2" key="1">
    <citation type="submission" date="2018-08" db="EMBL/GenBank/DDBJ databases">
        <title>Aphanomyces genome sequencing and annotation.</title>
        <authorList>
            <person name="Minardi D."/>
            <person name="Oidtmann B."/>
            <person name="Van Der Giezen M."/>
            <person name="Studholme D.J."/>
        </authorList>
    </citation>
    <scope>NUCLEOTIDE SEQUENCE [LARGE SCALE GENOMIC DNA]</scope>
    <source>
        <strain evidence="1 2">NJM0002</strain>
    </source>
</reference>
<comment type="caution">
    <text evidence="1">The sequence shown here is derived from an EMBL/GenBank/DDBJ whole genome shotgun (WGS) entry which is preliminary data.</text>
</comment>
<name>A0A3R7A342_9STRA</name>
<proteinExistence type="predicted"/>
<accession>A0A3R7A342</accession>
<gene>
    <name evidence="1" type="ORF">DYB32_009325</name>
</gene>
<dbReference type="EMBL" id="QUSY01001937">
    <property type="protein sequence ID" value="RHY23025.1"/>
    <property type="molecule type" value="Genomic_DNA"/>
</dbReference>
<sequence>MLDEFIKVLKCDIQEWILKDEAKVVVDLWPRRAGVATQVVVDDTPTALYPYGKEPKLVMLSRCLCMSVTLTTTCGPLLLRGVPIWIDDEADDDVALNVSRDMSDSEFLPSAEVAVNQVSRSHLIVLDDDPVARMECSPVVDMLPGESKEDLRRRCEAMVKAILVAKVEDARSLGLRDEEVVRLKQLQAKFVDVLRTNVRNDPRSCDGVWWIRRGTTVVRDCAFNDQGTPDFDWLDKSRIKHVQNLQSSLDEMHRDVSARSKKSYVAKRELDTRRKNPETPKQGVQIDELWLVQRGSERHGEDLEDHAAYGEGGFHVEDLLATRVVNGQHEILEDVPVQLRKWVLSQKHDDGVEAMQEALELTLGHLL</sequence>
<evidence type="ECO:0000313" key="1">
    <source>
        <dbReference type="EMBL" id="RHY23025.1"/>
    </source>
</evidence>
<keyword evidence="2" id="KW-1185">Reference proteome</keyword>
<protein>
    <submittedName>
        <fullName evidence="1">Uncharacterized protein</fullName>
    </submittedName>
</protein>
<dbReference type="VEuPathDB" id="FungiDB:H310_12315"/>
<evidence type="ECO:0000313" key="2">
    <source>
        <dbReference type="Proteomes" id="UP000285060"/>
    </source>
</evidence>
<organism evidence="1 2">
    <name type="scientific">Aphanomyces invadans</name>
    <dbReference type="NCBI Taxonomy" id="157072"/>
    <lineage>
        <taxon>Eukaryota</taxon>
        <taxon>Sar</taxon>
        <taxon>Stramenopiles</taxon>
        <taxon>Oomycota</taxon>
        <taxon>Saprolegniomycetes</taxon>
        <taxon>Saprolegniales</taxon>
        <taxon>Verrucalvaceae</taxon>
        <taxon>Aphanomyces</taxon>
    </lineage>
</organism>
<dbReference type="AlphaFoldDB" id="A0A3R7A342"/>